<protein>
    <submittedName>
        <fullName evidence="1">Uncharacterized protein</fullName>
    </submittedName>
</protein>
<proteinExistence type="predicted"/>
<sequence>MRSPGDDEVLRGDLARILFDATKSGVDYRFGDSIAELIEHADGVEVRFRHAASQVSIW</sequence>
<comment type="caution">
    <text evidence="1">The sequence shown here is derived from an EMBL/GenBank/DDBJ whole genome shotgun (WGS) entry which is preliminary data.</text>
</comment>
<accession>A0A6I3KXC3</accession>
<dbReference type="Gene3D" id="3.50.50.60">
    <property type="entry name" value="FAD/NAD(P)-binding domain"/>
    <property type="match status" value="1"/>
</dbReference>
<evidence type="ECO:0000313" key="2">
    <source>
        <dbReference type="Proteomes" id="UP000432464"/>
    </source>
</evidence>
<gene>
    <name evidence="1" type="ORF">GLP40_11185</name>
</gene>
<dbReference type="InterPro" id="IPR036188">
    <property type="entry name" value="FAD/NAD-bd_sf"/>
</dbReference>
<dbReference type="EMBL" id="WMBB01000005">
    <property type="protein sequence ID" value="MTE13336.1"/>
    <property type="molecule type" value="Genomic_DNA"/>
</dbReference>
<organism evidence="1 2">
    <name type="scientific">Nocardia aurantiaca</name>
    <dbReference type="NCBI Taxonomy" id="2675850"/>
    <lineage>
        <taxon>Bacteria</taxon>
        <taxon>Bacillati</taxon>
        <taxon>Actinomycetota</taxon>
        <taxon>Actinomycetes</taxon>
        <taxon>Mycobacteriales</taxon>
        <taxon>Nocardiaceae</taxon>
        <taxon>Nocardia</taxon>
    </lineage>
</organism>
<reference evidence="1 2" key="1">
    <citation type="submission" date="2019-11" db="EMBL/GenBank/DDBJ databases">
        <title>Nocardia sp. nov. CT2-14 isolated from soil.</title>
        <authorList>
            <person name="Kanchanasin P."/>
            <person name="Tanasupawat S."/>
            <person name="Yuki M."/>
            <person name="Kudo T."/>
        </authorList>
    </citation>
    <scope>NUCLEOTIDE SEQUENCE [LARGE SCALE GENOMIC DNA]</scope>
    <source>
        <strain evidence="1 2">CT2-14</strain>
    </source>
</reference>
<evidence type="ECO:0000313" key="1">
    <source>
        <dbReference type="EMBL" id="MTE13336.1"/>
    </source>
</evidence>
<name>A0A6I3KXC3_9NOCA</name>
<dbReference type="Proteomes" id="UP000432464">
    <property type="component" value="Unassembled WGS sequence"/>
</dbReference>
<dbReference type="AlphaFoldDB" id="A0A6I3KXC3"/>
<keyword evidence="2" id="KW-1185">Reference proteome</keyword>
<dbReference type="RefSeq" id="WP_154787844.1">
    <property type="nucleotide sequence ID" value="NZ_WMBB01000005.1"/>
</dbReference>